<comment type="caution">
    <text evidence="2">The sequence shown here is derived from an EMBL/GenBank/DDBJ whole genome shotgun (WGS) entry which is preliminary data.</text>
</comment>
<dbReference type="InParanoid" id="G4TE05"/>
<protein>
    <submittedName>
        <fullName evidence="2">Uncharacterized protein</fullName>
    </submittedName>
</protein>
<sequence length="371" mass="38821">MEGSEVTVLAALGAALSAMVYFSWSGSSAQGSNADQASARNASAGTSRNVSKKGKRRKRADTVTPGAYAEDSAIESSAANPKPSTPVPKVSVQRTEPTIPGGLAPILTASDMESSGEKSAGSSLAPPSASKAKQRSSHTQDASGLSEFDSESGWTRVQRTRTSSSRAAESTSDAGVTTSVTEEEGSVSSKREETLTSAEKLLPKAPKTAVDDMIDGPKPGIARVLRVPGPTPASKAEYTKPAGNLTLDDYEDGSDFKGSGVEADEEDSTWDVVGRKKRGGTRTPSTYASDTAPSTIGTSNVAPTKKQRQNAAKRQAEKDRKAAADKEMEAARAKHMRDLEKARIDEQYRGKKGLSGGMTAKVDSSGSLVWE</sequence>
<feature type="compositionally biased region" description="Polar residues" evidence="1">
    <location>
        <begin position="26"/>
        <end position="49"/>
    </location>
</feature>
<feature type="compositionally biased region" description="Low complexity" evidence="1">
    <location>
        <begin position="118"/>
        <end position="131"/>
    </location>
</feature>
<keyword evidence="3" id="KW-1185">Reference proteome</keyword>
<dbReference type="OrthoDB" id="2564465at2759"/>
<feature type="compositionally biased region" description="Low complexity" evidence="1">
    <location>
        <begin position="160"/>
        <end position="180"/>
    </location>
</feature>
<evidence type="ECO:0000313" key="2">
    <source>
        <dbReference type="EMBL" id="CCA69548.1"/>
    </source>
</evidence>
<proteinExistence type="predicted"/>
<organism evidence="2 3">
    <name type="scientific">Serendipita indica (strain DSM 11827)</name>
    <name type="common">Root endophyte fungus</name>
    <name type="synonym">Piriformospora indica</name>
    <dbReference type="NCBI Taxonomy" id="1109443"/>
    <lineage>
        <taxon>Eukaryota</taxon>
        <taxon>Fungi</taxon>
        <taxon>Dikarya</taxon>
        <taxon>Basidiomycota</taxon>
        <taxon>Agaricomycotina</taxon>
        <taxon>Agaricomycetes</taxon>
        <taxon>Sebacinales</taxon>
        <taxon>Serendipitaceae</taxon>
        <taxon>Serendipita</taxon>
    </lineage>
</organism>
<accession>G4TE05</accession>
<feature type="compositionally biased region" description="Basic residues" evidence="1">
    <location>
        <begin position="50"/>
        <end position="59"/>
    </location>
</feature>
<evidence type="ECO:0000313" key="3">
    <source>
        <dbReference type="Proteomes" id="UP000007148"/>
    </source>
</evidence>
<dbReference type="Proteomes" id="UP000007148">
    <property type="component" value="Unassembled WGS sequence"/>
</dbReference>
<gene>
    <name evidence="2" type="ORF">PIIN_03487</name>
</gene>
<feature type="compositionally biased region" description="Polar residues" evidence="1">
    <location>
        <begin position="282"/>
        <end position="302"/>
    </location>
</feature>
<reference evidence="2 3" key="1">
    <citation type="journal article" date="2011" name="PLoS Pathog.">
        <title>Endophytic Life Strategies Decoded by Genome and Transcriptome Analyses of the Mutualistic Root Symbiont Piriformospora indica.</title>
        <authorList>
            <person name="Zuccaro A."/>
            <person name="Lahrmann U."/>
            <person name="Guldener U."/>
            <person name="Langen G."/>
            <person name="Pfiffi S."/>
            <person name="Biedenkopf D."/>
            <person name="Wong P."/>
            <person name="Samans B."/>
            <person name="Grimm C."/>
            <person name="Basiewicz M."/>
            <person name="Murat C."/>
            <person name="Martin F."/>
            <person name="Kogel K.H."/>
        </authorList>
    </citation>
    <scope>NUCLEOTIDE SEQUENCE [LARGE SCALE GENOMIC DNA]</scope>
    <source>
        <strain evidence="2 3">DSM 11827</strain>
    </source>
</reference>
<name>G4TE05_SERID</name>
<feature type="compositionally biased region" description="Polar residues" evidence="1">
    <location>
        <begin position="362"/>
        <end position="371"/>
    </location>
</feature>
<feature type="compositionally biased region" description="Basic and acidic residues" evidence="1">
    <location>
        <begin position="314"/>
        <end position="349"/>
    </location>
</feature>
<dbReference type="AlphaFoldDB" id="G4TE05"/>
<dbReference type="OMA" id="WADYEEY"/>
<dbReference type="HOGENOM" id="CLU_746205_0_0_1"/>
<feature type="region of interest" description="Disordered" evidence="1">
    <location>
        <begin position="26"/>
        <end position="371"/>
    </location>
</feature>
<dbReference type="eggNOG" id="ENOG502S97N">
    <property type="taxonomic scope" value="Eukaryota"/>
</dbReference>
<dbReference type="EMBL" id="CAFZ01000057">
    <property type="protein sequence ID" value="CCA69548.1"/>
    <property type="molecule type" value="Genomic_DNA"/>
</dbReference>
<evidence type="ECO:0000256" key="1">
    <source>
        <dbReference type="SAM" id="MobiDB-lite"/>
    </source>
</evidence>